<protein>
    <recommendedName>
        <fullName evidence="3">Single-strand binding family protein</fullName>
    </recommendedName>
</protein>
<reference evidence="1 2" key="1">
    <citation type="submission" date="2014-01" db="EMBL/GenBank/DDBJ databases">
        <authorList>
            <person name="Durkin A.S."/>
            <person name="McCorrison J."/>
            <person name="Torralba M."/>
            <person name="Gillis M."/>
            <person name="Haft D.H."/>
            <person name="Methe B."/>
            <person name="Sutton G."/>
            <person name="Nelson K.E."/>
        </authorList>
    </citation>
    <scope>NUCLEOTIDE SEQUENCE [LARGE SCALE GENOMIC DNA]</scope>
    <source>
        <strain evidence="1 2">ATCC 33093</strain>
    </source>
</reference>
<gene>
    <name evidence="1" type="ORF">HMPREF0581_0675</name>
</gene>
<evidence type="ECO:0000313" key="1">
    <source>
        <dbReference type="EMBL" id="EUC51752.1"/>
    </source>
</evidence>
<name>X8IQ43_9FIRM</name>
<dbReference type="AlphaFoldDB" id="X8IQ43"/>
<evidence type="ECO:0008006" key="3">
    <source>
        <dbReference type="Google" id="ProtNLM"/>
    </source>
</evidence>
<sequence length="104" mass="12155">MEITKKQEARVFGIKEAENRKNTIWANISTYEGKTQDGKSKYSSWNTNFVGGAYEKAKMLQEKDVIILTKAKIENTYDKEKEKLYVNLTVFDFEMKEIEAKDDE</sequence>
<comment type="caution">
    <text evidence="1">The sequence shown here is derived from an EMBL/GenBank/DDBJ whole genome shotgun (WGS) entry which is preliminary data.</text>
</comment>
<evidence type="ECO:0000313" key="2">
    <source>
        <dbReference type="Proteomes" id="UP000022645"/>
    </source>
</evidence>
<dbReference type="RefSeq" id="WP_036381646.1">
    <property type="nucleotide sequence ID" value="NZ_JALU01000024.1"/>
</dbReference>
<accession>X8IQ43</accession>
<dbReference type="EMBL" id="JALU01000024">
    <property type="protein sequence ID" value="EUC51752.1"/>
    <property type="molecule type" value="Genomic_DNA"/>
</dbReference>
<dbReference type="Proteomes" id="UP000022645">
    <property type="component" value="Unassembled WGS sequence"/>
</dbReference>
<proteinExistence type="predicted"/>
<organism evidence="1 2">
    <name type="scientific">Mogibacterium timidum ATCC 33093</name>
    <dbReference type="NCBI Taxonomy" id="1401079"/>
    <lineage>
        <taxon>Bacteria</taxon>
        <taxon>Bacillati</taxon>
        <taxon>Bacillota</taxon>
        <taxon>Clostridia</taxon>
        <taxon>Peptostreptococcales</taxon>
        <taxon>Anaerovoracaceae</taxon>
        <taxon>Mogibacterium</taxon>
    </lineage>
</organism>